<dbReference type="GO" id="GO:0006412">
    <property type="term" value="P:translation"/>
    <property type="evidence" value="ECO:0007669"/>
    <property type="project" value="UniProtKB-UniRule"/>
</dbReference>
<dbReference type="GO" id="GO:1990904">
    <property type="term" value="C:ribonucleoprotein complex"/>
    <property type="evidence" value="ECO:0007669"/>
    <property type="project" value="UniProtKB-KW"/>
</dbReference>
<dbReference type="GO" id="GO:0005840">
    <property type="term" value="C:ribosome"/>
    <property type="evidence" value="ECO:0007669"/>
    <property type="project" value="UniProtKB-KW"/>
</dbReference>
<comment type="similarity">
    <text evidence="1 5 6">Belongs to the universal ribosomal protein uL5 family.</text>
</comment>
<dbReference type="InterPro" id="IPR022803">
    <property type="entry name" value="Ribosomal_uL5_dom_sf"/>
</dbReference>
<comment type="function">
    <text evidence="5">This is 1 of the proteins that bind and probably mediate the attachment of the 5S RNA into the large ribosomal subunit, where it forms part of the central protuberance. In the 70S ribosome it contacts protein S13 of the 30S subunit (bridge B1b), connecting the 2 subunits; this bridge is implicated in subunit movement. Contacts the P site tRNA; the 5S rRNA and some of its associated proteins might help stabilize positioning of ribosome-bound tRNAs.</text>
</comment>
<proteinExistence type="inferred from homology"/>
<dbReference type="GO" id="GO:0000049">
    <property type="term" value="F:tRNA binding"/>
    <property type="evidence" value="ECO:0007669"/>
    <property type="project" value="UniProtKB-UniRule"/>
</dbReference>
<dbReference type="InterPro" id="IPR031309">
    <property type="entry name" value="Ribosomal_uL5_C"/>
</dbReference>
<organism evidence="9 10">
    <name type="scientific">Limnovirga soli</name>
    <dbReference type="NCBI Taxonomy" id="2656915"/>
    <lineage>
        <taxon>Bacteria</taxon>
        <taxon>Pseudomonadati</taxon>
        <taxon>Bacteroidota</taxon>
        <taxon>Chitinophagia</taxon>
        <taxon>Chitinophagales</taxon>
        <taxon>Chitinophagaceae</taxon>
        <taxon>Limnovirga</taxon>
    </lineage>
</organism>
<dbReference type="Gene3D" id="3.30.1440.10">
    <property type="match status" value="1"/>
</dbReference>
<sequence>MSTAKYSPRLEDKYKNEVVPVLMKKFGYKSIMQAPKLEKICVNRGVNGAVADKKIVDVAVDELTMITGQKAVPTMSKKDISNFKLRKGMPIGARVTLRGEKMYEFLDRLVSIALPRVRDFKGISDKAFDGRGNYTLGVTEQIIFPEIDIDKVSKITGMDITFVTTATNNEEAYELLKELGMPFKNAKKESSN</sequence>
<dbReference type="PANTHER" id="PTHR11994">
    <property type="entry name" value="60S RIBOSOMAL PROTEIN L11-RELATED"/>
    <property type="match status" value="1"/>
</dbReference>
<dbReference type="EMBL" id="WHPF01000010">
    <property type="protein sequence ID" value="NNV56720.1"/>
    <property type="molecule type" value="Genomic_DNA"/>
</dbReference>
<dbReference type="InterPro" id="IPR002132">
    <property type="entry name" value="Ribosomal_uL5"/>
</dbReference>
<feature type="domain" description="Large ribosomal subunit protein uL5 N-terminal" evidence="7">
    <location>
        <begin position="31"/>
        <end position="86"/>
    </location>
</feature>
<evidence type="ECO:0000313" key="10">
    <source>
        <dbReference type="Proteomes" id="UP000598971"/>
    </source>
</evidence>
<evidence type="ECO:0000256" key="1">
    <source>
        <dbReference type="ARBA" id="ARBA00008553"/>
    </source>
</evidence>
<keyword evidence="2 5" id="KW-0689">Ribosomal protein</keyword>
<name>A0A8J8JUV9_9BACT</name>
<evidence type="ECO:0000256" key="2">
    <source>
        <dbReference type="ARBA" id="ARBA00022980"/>
    </source>
</evidence>
<dbReference type="InterPro" id="IPR031310">
    <property type="entry name" value="Ribosomal_uL5_N"/>
</dbReference>
<dbReference type="NCBIfam" id="NF000585">
    <property type="entry name" value="PRK00010.1"/>
    <property type="match status" value="1"/>
</dbReference>
<dbReference type="HAMAP" id="MF_01333_B">
    <property type="entry name" value="Ribosomal_uL5_B"/>
    <property type="match status" value="1"/>
</dbReference>
<dbReference type="RefSeq" id="WP_171608661.1">
    <property type="nucleotide sequence ID" value="NZ_WHPF01000010.1"/>
</dbReference>
<evidence type="ECO:0000256" key="6">
    <source>
        <dbReference type="RuleBase" id="RU003930"/>
    </source>
</evidence>
<dbReference type="AlphaFoldDB" id="A0A8J8JUV9"/>
<evidence type="ECO:0000259" key="7">
    <source>
        <dbReference type="Pfam" id="PF00281"/>
    </source>
</evidence>
<keyword evidence="10" id="KW-1185">Reference proteome</keyword>
<dbReference type="GO" id="GO:0003735">
    <property type="term" value="F:structural constituent of ribosome"/>
    <property type="evidence" value="ECO:0007669"/>
    <property type="project" value="InterPro"/>
</dbReference>
<dbReference type="InterPro" id="IPR020930">
    <property type="entry name" value="Ribosomal_uL5_bac-type"/>
</dbReference>
<gene>
    <name evidence="5 9" type="primary">rplE</name>
    <name evidence="9" type="ORF">GD597_14710</name>
</gene>
<evidence type="ECO:0000313" key="9">
    <source>
        <dbReference type="EMBL" id="NNV56720.1"/>
    </source>
</evidence>
<comment type="caution">
    <text evidence="9">The sequence shown here is derived from an EMBL/GenBank/DDBJ whole genome shotgun (WGS) entry which is preliminary data.</text>
</comment>
<dbReference type="GO" id="GO:0019843">
    <property type="term" value="F:rRNA binding"/>
    <property type="evidence" value="ECO:0007669"/>
    <property type="project" value="UniProtKB-UniRule"/>
</dbReference>
<accession>A0A8J8JUV9</accession>
<evidence type="ECO:0000256" key="3">
    <source>
        <dbReference type="ARBA" id="ARBA00023274"/>
    </source>
</evidence>
<dbReference type="FunFam" id="3.30.1440.10:FF:000001">
    <property type="entry name" value="50S ribosomal protein L5"/>
    <property type="match status" value="1"/>
</dbReference>
<protein>
    <recommendedName>
        <fullName evidence="4 5">Large ribosomal subunit protein uL5</fullName>
    </recommendedName>
</protein>
<evidence type="ECO:0000256" key="5">
    <source>
        <dbReference type="HAMAP-Rule" id="MF_01333"/>
    </source>
</evidence>
<keyword evidence="5" id="KW-0699">rRNA-binding</keyword>
<dbReference type="Pfam" id="PF00281">
    <property type="entry name" value="Ribosomal_L5"/>
    <property type="match status" value="1"/>
</dbReference>
<dbReference type="SUPFAM" id="SSF55282">
    <property type="entry name" value="RL5-like"/>
    <property type="match status" value="1"/>
</dbReference>
<comment type="subunit">
    <text evidence="5">Part of the 50S ribosomal subunit; part of the 5S rRNA/L5/L18/L25 subcomplex. Contacts the 5S rRNA and the P site tRNA. Forms a bridge to the 30S subunit in the 70S ribosome.</text>
</comment>
<keyword evidence="5" id="KW-0694">RNA-binding</keyword>
<keyword evidence="5" id="KW-0820">tRNA-binding</keyword>
<reference evidence="9" key="1">
    <citation type="submission" date="2019-10" db="EMBL/GenBank/DDBJ databases">
        <title>Draft genome sequence of Panacibacter sp. KCS-6.</title>
        <authorList>
            <person name="Yim K.J."/>
        </authorList>
    </citation>
    <scope>NUCLEOTIDE SEQUENCE</scope>
    <source>
        <strain evidence="9">KCS-6</strain>
    </source>
</reference>
<evidence type="ECO:0000256" key="4">
    <source>
        <dbReference type="ARBA" id="ARBA00035245"/>
    </source>
</evidence>
<dbReference type="Proteomes" id="UP000598971">
    <property type="component" value="Unassembled WGS sequence"/>
</dbReference>
<dbReference type="PIRSF" id="PIRSF002161">
    <property type="entry name" value="Ribosomal_L5"/>
    <property type="match status" value="1"/>
</dbReference>
<dbReference type="Pfam" id="PF00673">
    <property type="entry name" value="Ribosomal_L5_C"/>
    <property type="match status" value="1"/>
</dbReference>
<feature type="domain" description="Large ribosomal subunit protein uL5 C-terminal" evidence="8">
    <location>
        <begin position="90"/>
        <end position="183"/>
    </location>
</feature>
<evidence type="ECO:0000259" key="8">
    <source>
        <dbReference type="Pfam" id="PF00673"/>
    </source>
</evidence>
<keyword evidence="3 5" id="KW-0687">Ribonucleoprotein</keyword>